<dbReference type="Proteomes" id="UP001059546">
    <property type="component" value="Chromosome III"/>
</dbReference>
<organism evidence="2 3">
    <name type="scientific">Encephalitozoon hellem</name>
    <name type="common">Microsporidian parasite</name>
    <dbReference type="NCBI Taxonomy" id="27973"/>
    <lineage>
        <taxon>Eukaryota</taxon>
        <taxon>Fungi</taxon>
        <taxon>Fungi incertae sedis</taxon>
        <taxon>Microsporidia</taxon>
        <taxon>Unikaryonidae</taxon>
        <taxon>Encephalitozoon</taxon>
    </lineage>
</organism>
<evidence type="ECO:0000313" key="2">
    <source>
        <dbReference type="EMBL" id="UTX42776.1"/>
    </source>
</evidence>
<feature type="compositionally biased region" description="Basic and acidic residues" evidence="1">
    <location>
        <begin position="521"/>
        <end position="530"/>
    </location>
</feature>
<evidence type="ECO:0000313" key="3">
    <source>
        <dbReference type="Proteomes" id="UP001059546"/>
    </source>
</evidence>
<feature type="region of interest" description="Disordered" evidence="1">
    <location>
        <begin position="462"/>
        <end position="530"/>
    </location>
</feature>
<reference evidence="2" key="1">
    <citation type="submission" date="2021-05" db="EMBL/GenBank/DDBJ databases">
        <title>Encephalitozoon hellem ATCC 50604 Complete Genome.</title>
        <authorList>
            <person name="Mascarenhas dos Santos A.C."/>
            <person name="Julian A.T."/>
            <person name="Pombert J.-F."/>
        </authorList>
    </citation>
    <scope>NUCLEOTIDE SEQUENCE</scope>
    <source>
        <strain evidence="2">ATCC 50604</strain>
    </source>
</reference>
<accession>A0A9Q9C2B4</accession>
<protein>
    <submittedName>
        <fullName evidence="2">Beta-catenin-like protein</fullName>
    </submittedName>
</protein>
<proteinExistence type="predicted"/>
<sequence>MDSEDVRLSCDVECVSQKIKEEGTISCLEKILFEHRYDSGYAEKFYSALTGKEDDWVSDVYEVFGRQFLQNRSYGSMVGVLQPWLDSVKKRYNVEECMKLFEYFNKVYEEVSEGTKEGMYSTFVGILLDLSLTLNKGGVLYESYVVCEKACEIITQMGRFPSRATAVLYMELLCTFFLESCMLFSYANAVNALTSLDPKAIRGQCSIEDFRSLCSYALLKNEGDKLKKLFCKAKLSNLEKILDEVGKRCSGIEVPNDTLIRRKFDFGMWSRYSRSIGSSVPIRENMDLIGFMKKNDLRFSVEGSDVTIEGFEYKTVEKKVFEIIDEYKEKARPTLRPVTERKRIPVVKNVTKKEEPVRPKKTVRFRDRFTPAYRKMKIYSRYYMENTRGVEDVWYEKRNDEMKKAFEKEENKLRSRRKELRAYSEIIDGMVRDLSKRIEESGRRAEVYMPKPARTTHWRSEVDEGEVYRPPNPRISRNQKAYVPPVDAFRHVSSSSLERKDDSNPFRRNRRSARNSSWYSDNKDNESGSN</sequence>
<dbReference type="AlphaFoldDB" id="A0A9Q9C2B4"/>
<dbReference type="EMBL" id="CP075149">
    <property type="protein sequence ID" value="UTX42776.1"/>
    <property type="molecule type" value="Genomic_DNA"/>
</dbReference>
<evidence type="ECO:0000256" key="1">
    <source>
        <dbReference type="SAM" id="MobiDB-lite"/>
    </source>
</evidence>
<name>A0A9Q9C2B4_ENCHE</name>
<gene>
    <name evidence="2" type="ORF">GPU96_03g04980</name>
</gene>